<evidence type="ECO:0000256" key="1">
    <source>
        <dbReference type="SAM" id="MobiDB-lite"/>
    </source>
</evidence>
<sequence length="159" mass="17392">MSPPLPPPQWRAAASPRRCWFDASLLDWLSCDCERGGTGNDAASSASRWENNGEVEVEGAVALEDEEDEVGGRTEVSVVVEEDTIGEAELRSGVMRRCEGREQIKVWCMAGARRLTIASTSLPPALGQGGLPGPIPSHRRAPSGYRDACTREREERKRE</sequence>
<dbReference type="Proteomes" id="UP000026961">
    <property type="component" value="Chromosome 12"/>
</dbReference>
<dbReference type="HOGENOM" id="CLU_1663479_0_0_1"/>
<dbReference type="AlphaFoldDB" id="A0A0E0BRX3"/>
<feature type="compositionally biased region" description="Basic and acidic residues" evidence="1">
    <location>
        <begin position="148"/>
        <end position="159"/>
    </location>
</feature>
<dbReference type="EnsemblPlants" id="OGLUM12G11210.1">
    <property type="protein sequence ID" value="OGLUM12G11210.1"/>
    <property type="gene ID" value="OGLUM12G11210"/>
</dbReference>
<name>A0A0E0BRX3_9ORYZ</name>
<feature type="region of interest" description="Disordered" evidence="1">
    <location>
        <begin position="121"/>
        <end position="159"/>
    </location>
</feature>
<dbReference type="Gramene" id="OGLUM12G11210.1">
    <property type="protein sequence ID" value="OGLUM12G11210.1"/>
    <property type="gene ID" value="OGLUM12G11210"/>
</dbReference>
<reference evidence="2" key="1">
    <citation type="submission" date="2015-04" db="UniProtKB">
        <authorList>
            <consortium name="EnsemblPlants"/>
        </authorList>
    </citation>
    <scope>IDENTIFICATION</scope>
</reference>
<protein>
    <recommendedName>
        <fullName evidence="4">DUF834 domain-containing protein</fullName>
    </recommendedName>
</protein>
<evidence type="ECO:0008006" key="4">
    <source>
        <dbReference type="Google" id="ProtNLM"/>
    </source>
</evidence>
<evidence type="ECO:0000313" key="2">
    <source>
        <dbReference type="EnsemblPlants" id="OGLUM12G11210.1"/>
    </source>
</evidence>
<proteinExistence type="predicted"/>
<organism evidence="2">
    <name type="scientific">Oryza glumipatula</name>
    <dbReference type="NCBI Taxonomy" id="40148"/>
    <lineage>
        <taxon>Eukaryota</taxon>
        <taxon>Viridiplantae</taxon>
        <taxon>Streptophyta</taxon>
        <taxon>Embryophyta</taxon>
        <taxon>Tracheophyta</taxon>
        <taxon>Spermatophyta</taxon>
        <taxon>Magnoliopsida</taxon>
        <taxon>Liliopsida</taxon>
        <taxon>Poales</taxon>
        <taxon>Poaceae</taxon>
        <taxon>BOP clade</taxon>
        <taxon>Oryzoideae</taxon>
        <taxon>Oryzeae</taxon>
        <taxon>Oryzinae</taxon>
        <taxon>Oryza</taxon>
    </lineage>
</organism>
<accession>A0A0E0BRX3</accession>
<evidence type="ECO:0000313" key="3">
    <source>
        <dbReference type="Proteomes" id="UP000026961"/>
    </source>
</evidence>
<reference evidence="2" key="2">
    <citation type="submission" date="2018-05" db="EMBL/GenBank/DDBJ databases">
        <title>OgluRS3 (Oryza glumaepatula Reference Sequence Version 3).</title>
        <authorList>
            <person name="Zhang J."/>
            <person name="Kudrna D."/>
            <person name="Lee S."/>
            <person name="Talag J."/>
            <person name="Welchert J."/>
            <person name="Wing R.A."/>
        </authorList>
    </citation>
    <scope>NUCLEOTIDE SEQUENCE [LARGE SCALE GENOMIC DNA]</scope>
</reference>
<keyword evidence="3" id="KW-1185">Reference proteome</keyword>